<evidence type="ECO:0000313" key="1">
    <source>
        <dbReference type="EMBL" id="CCK80817.1"/>
    </source>
</evidence>
<name>K0NPM2_DESTT</name>
<reference evidence="1 2" key="1">
    <citation type="journal article" date="2013" name="Environ. Microbiol.">
        <title>Complete genome, catabolic sub-proteomes and key-metabolites of Desulfobacula toluolica Tol2, a marine, aromatic compound-degrading, sulfate-reducing bacterium.</title>
        <authorList>
            <person name="Wohlbrand L."/>
            <person name="Jacob J.H."/>
            <person name="Kube M."/>
            <person name="Mussmann M."/>
            <person name="Jarling R."/>
            <person name="Beck A."/>
            <person name="Amann R."/>
            <person name="Wilkes H."/>
            <person name="Reinhardt R."/>
            <person name="Rabus R."/>
        </authorList>
    </citation>
    <scope>NUCLEOTIDE SEQUENCE [LARGE SCALE GENOMIC DNA]</scope>
    <source>
        <strain evidence="2">DSM 7467 / Tol2</strain>
    </source>
</reference>
<dbReference type="EMBL" id="FO203503">
    <property type="protein sequence ID" value="CCK80817.1"/>
    <property type="molecule type" value="Genomic_DNA"/>
</dbReference>
<evidence type="ECO:0000313" key="2">
    <source>
        <dbReference type="Proteomes" id="UP000007347"/>
    </source>
</evidence>
<protein>
    <submittedName>
        <fullName evidence="1">Uncharacterized protein</fullName>
    </submittedName>
</protein>
<dbReference type="RefSeq" id="WP_014958108.1">
    <property type="nucleotide sequence ID" value="NC_018645.1"/>
</dbReference>
<proteinExistence type="predicted"/>
<accession>K0NPM2</accession>
<dbReference type="OrthoDB" id="6173153at2"/>
<organism evidence="1 2">
    <name type="scientific">Desulfobacula toluolica (strain DSM 7467 / Tol2)</name>
    <dbReference type="NCBI Taxonomy" id="651182"/>
    <lineage>
        <taxon>Bacteria</taxon>
        <taxon>Pseudomonadati</taxon>
        <taxon>Thermodesulfobacteriota</taxon>
        <taxon>Desulfobacteria</taxon>
        <taxon>Desulfobacterales</taxon>
        <taxon>Desulfobacteraceae</taxon>
        <taxon>Desulfobacula</taxon>
    </lineage>
</organism>
<dbReference type="KEGG" id="dto:TOL2_C26580"/>
<sequence>MKIITDREALCQFLKTGSSSIRINEDFLFVKDDPYDMFMLLDAASAYILGFVFSKVVEEAPNEKNVENLF</sequence>
<dbReference type="AlphaFoldDB" id="K0NPM2"/>
<dbReference type="HOGENOM" id="CLU_2751273_0_0_7"/>
<keyword evidence="2" id="KW-1185">Reference proteome</keyword>
<dbReference type="Proteomes" id="UP000007347">
    <property type="component" value="Chromosome"/>
</dbReference>
<dbReference type="STRING" id="651182.TOL2_C26580"/>
<gene>
    <name evidence="1" type="ordered locus">TOL2_C26580</name>
</gene>